<dbReference type="EMBL" id="BKCJ010010926">
    <property type="protein sequence ID" value="GEU93765.1"/>
    <property type="molecule type" value="Genomic_DNA"/>
</dbReference>
<gene>
    <name evidence="3" type="ORF">Tci_065743</name>
</gene>
<dbReference type="InterPro" id="IPR013103">
    <property type="entry name" value="RVT_2"/>
</dbReference>
<organism evidence="3">
    <name type="scientific">Tanacetum cinerariifolium</name>
    <name type="common">Dalmatian daisy</name>
    <name type="synonym">Chrysanthemum cinerariifolium</name>
    <dbReference type="NCBI Taxonomy" id="118510"/>
    <lineage>
        <taxon>Eukaryota</taxon>
        <taxon>Viridiplantae</taxon>
        <taxon>Streptophyta</taxon>
        <taxon>Embryophyta</taxon>
        <taxon>Tracheophyta</taxon>
        <taxon>Spermatophyta</taxon>
        <taxon>Magnoliopsida</taxon>
        <taxon>eudicotyledons</taxon>
        <taxon>Gunneridae</taxon>
        <taxon>Pentapetalae</taxon>
        <taxon>asterids</taxon>
        <taxon>campanulids</taxon>
        <taxon>Asterales</taxon>
        <taxon>Asteraceae</taxon>
        <taxon>Asteroideae</taxon>
        <taxon>Anthemideae</taxon>
        <taxon>Anthemidinae</taxon>
        <taxon>Tanacetum</taxon>
    </lineage>
</organism>
<feature type="domain" description="Reverse transcriptase Ty1/copia-type" evidence="2">
    <location>
        <begin position="209"/>
        <end position="275"/>
    </location>
</feature>
<evidence type="ECO:0000313" key="3">
    <source>
        <dbReference type="EMBL" id="GEU93765.1"/>
    </source>
</evidence>
<feature type="compositionally biased region" description="Basic residues" evidence="1">
    <location>
        <begin position="78"/>
        <end position="87"/>
    </location>
</feature>
<dbReference type="CDD" id="cd09272">
    <property type="entry name" value="RNase_HI_RT_Ty1"/>
    <property type="match status" value="1"/>
</dbReference>
<feature type="region of interest" description="Disordered" evidence="1">
    <location>
        <begin position="76"/>
        <end position="128"/>
    </location>
</feature>
<dbReference type="Pfam" id="PF07727">
    <property type="entry name" value="RVT_2"/>
    <property type="match status" value="1"/>
</dbReference>
<dbReference type="AlphaFoldDB" id="A0A6L2PA40"/>
<sequence>MKSYIDNLERLGHAMTQNLSVRLIFVSLRKECDGFMQNCNMHSMRKTVNELRAMVKLHEQTLPSKEVAPLLHAIKEKNQKKKSHKAAKGNQGKGKAKMGYAHVQAPPFATKPKNPPTPKKDYPTKDAMGSRNLKPGALSLYVGYGHRVAIEAIDESSMYDVTNKRAKLNMGSTLLWHCHIGYINKKRIEKLQHDGLLDSTDIKSFEKYVAYIRAIRILIAIAAFYDYEIWQIDVKTTFLNEEVYMKQPEGIVRQKYPNRVCKLKRSIYGLKQASRYGFYGGDMKRELKVFYYTDAGYLTDADGMKSQNGYVFVLNGEVVWIHKFISGLSVVPTIEKPINMYCDNTRAIAVAKDHRVTKGARHFHTKVHYLRETIEMGAVRIEKVDTYDNLADPFMKALAFPIHFELT</sequence>
<proteinExistence type="predicted"/>
<reference evidence="3" key="1">
    <citation type="journal article" date="2019" name="Sci. Rep.">
        <title>Draft genome of Tanacetum cinerariifolium, the natural source of mosquito coil.</title>
        <authorList>
            <person name="Yamashiro T."/>
            <person name="Shiraishi A."/>
            <person name="Satake H."/>
            <person name="Nakayama K."/>
        </authorList>
    </citation>
    <scope>NUCLEOTIDE SEQUENCE</scope>
</reference>
<comment type="caution">
    <text evidence="3">The sequence shown here is derived from an EMBL/GenBank/DDBJ whole genome shotgun (WGS) entry which is preliminary data.</text>
</comment>
<name>A0A6L2PA40_TANCI</name>
<accession>A0A6L2PA40</accession>
<protein>
    <recommendedName>
        <fullName evidence="2">Reverse transcriptase Ty1/copia-type domain-containing protein</fullName>
    </recommendedName>
</protein>
<evidence type="ECO:0000256" key="1">
    <source>
        <dbReference type="SAM" id="MobiDB-lite"/>
    </source>
</evidence>
<evidence type="ECO:0000259" key="2">
    <source>
        <dbReference type="Pfam" id="PF07727"/>
    </source>
</evidence>